<dbReference type="Pfam" id="PF13540">
    <property type="entry name" value="RCC1_2"/>
    <property type="match status" value="1"/>
</dbReference>
<evidence type="ECO:0000259" key="2">
    <source>
        <dbReference type="PROSITE" id="PS50097"/>
    </source>
</evidence>
<dbReference type="InterPro" id="IPR000408">
    <property type="entry name" value="Reg_chr_condens"/>
</dbReference>
<dbReference type="PANTHER" id="PTHR45982:SF1">
    <property type="entry name" value="REGULATOR OF CHROMOSOME CONDENSATION"/>
    <property type="match status" value="1"/>
</dbReference>
<organism evidence="3 4">
    <name type="scientific">Anaeramoeba flamelloides</name>
    <dbReference type="NCBI Taxonomy" id="1746091"/>
    <lineage>
        <taxon>Eukaryota</taxon>
        <taxon>Metamonada</taxon>
        <taxon>Anaeramoebidae</taxon>
        <taxon>Anaeramoeba</taxon>
    </lineage>
</organism>
<reference evidence="3" key="1">
    <citation type="submission" date="2022-08" db="EMBL/GenBank/DDBJ databases">
        <title>Novel sulfate-reducing endosymbionts in the free-living metamonad Anaeramoeba.</title>
        <authorList>
            <person name="Jerlstrom-Hultqvist J."/>
            <person name="Cepicka I."/>
            <person name="Gallot-Lavallee L."/>
            <person name="Salas-Leiva D."/>
            <person name="Curtis B.A."/>
            <person name="Zahonova K."/>
            <person name="Pipaliya S."/>
            <person name="Dacks J."/>
            <person name="Roger A.J."/>
        </authorList>
    </citation>
    <scope>NUCLEOTIDE SEQUENCE</scope>
    <source>
        <strain evidence="3">Schooner1</strain>
    </source>
</reference>
<dbReference type="InterPro" id="IPR000210">
    <property type="entry name" value="BTB/POZ_dom"/>
</dbReference>
<dbReference type="Gene3D" id="3.30.710.10">
    <property type="entry name" value="Potassium Channel Kv1.1, Chain A"/>
    <property type="match status" value="1"/>
</dbReference>
<dbReference type="SUPFAM" id="SSF54695">
    <property type="entry name" value="POZ domain"/>
    <property type="match status" value="1"/>
</dbReference>
<dbReference type="InterPro" id="IPR011333">
    <property type="entry name" value="SKP1/BTB/POZ_sf"/>
</dbReference>
<name>A0ABQ8YXK1_9EUKA</name>
<keyword evidence="4" id="KW-1185">Reference proteome</keyword>
<dbReference type="CDD" id="cd18186">
    <property type="entry name" value="BTB_POZ_ZBTB_KLHL-like"/>
    <property type="match status" value="1"/>
</dbReference>
<accession>A0ABQ8YXK1</accession>
<sequence>MSKEKQNFYFISGTQVTDLTQNNPNNFKFGAGGDAFRVYVDENNQVNQFVSKPLNLKKNPLKNVIQVASGYCHYLILTEDGKAYGVGSSTNGTLGNNTQINKMKAGEFLFFKENNLKIRKIHAGVFQSYFITTDNKFYACGTNDVHQLGTLDSTQNQKTPLLVTETEIREVWSGNYAYTVYYEELESGKIIGSGRVTPKHPYILTEDSRFKDKEVVDIAGGASTYLFLVRTKKGTQEVYFSQSQAYPKLWNQLSGLKIRTIKMNCHNCVLTTEDNKVIASESTGNSYKVLDNLVKLPNTQRWEVVCHAWDSVVFPVESSNSLGEDFKNVYENQILVDLQLPKTKLKVHTTWVQCRFRNPIQKISQLFQDLDFETCDELIGWAYGLIAEAGLSQNSTSFLNSIQIDPKTTLQDDLLRLSLDEETKNFNLLVKIADEDENNEYEKDQDEDEDEDDIEEIPVHKFVLFARSGLFQEMFQNITEQSNSVQDYSGKAIESIEIFIKFLYTNTLELTADDDPQIVVEDLSDAIEYYKLNEKSSLTSELDKIKKQFNL</sequence>
<dbReference type="PROSITE" id="PS50012">
    <property type="entry name" value="RCC1_3"/>
    <property type="match status" value="1"/>
</dbReference>
<dbReference type="InterPro" id="IPR051553">
    <property type="entry name" value="Ran_GTPase-activating"/>
</dbReference>
<evidence type="ECO:0000313" key="4">
    <source>
        <dbReference type="Proteomes" id="UP001150062"/>
    </source>
</evidence>
<gene>
    <name evidence="3" type="ORF">M0813_17169</name>
</gene>
<comment type="caution">
    <text evidence="3">The sequence shown here is derived from an EMBL/GenBank/DDBJ whole genome shotgun (WGS) entry which is preliminary data.</text>
</comment>
<evidence type="ECO:0000313" key="3">
    <source>
        <dbReference type="EMBL" id="KAJ6249285.1"/>
    </source>
</evidence>
<dbReference type="EMBL" id="JAOAOG010000101">
    <property type="protein sequence ID" value="KAJ6249285.1"/>
    <property type="molecule type" value="Genomic_DNA"/>
</dbReference>
<feature type="repeat" description="RCC1" evidence="1">
    <location>
        <begin position="135"/>
        <end position="184"/>
    </location>
</feature>
<evidence type="ECO:0000256" key="1">
    <source>
        <dbReference type="PROSITE-ProRule" id="PRU00235"/>
    </source>
</evidence>
<feature type="domain" description="BTB" evidence="2">
    <location>
        <begin position="455"/>
        <end position="512"/>
    </location>
</feature>
<dbReference type="PANTHER" id="PTHR45982">
    <property type="entry name" value="REGULATOR OF CHROMOSOME CONDENSATION"/>
    <property type="match status" value="1"/>
</dbReference>
<proteinExistence type="predicted"/>
<protein>
    <submittedName>
        <fullName evidence="3">Btk-binding protein-related</fullName>
    </submittedName>
</protein>
<dbReference type="PROSITE" id="PS50097">
    <property type="entry name" value="BTB"/>
    <property type="match status" value="1"/>
</dbReference>
<dbReference type="Pfam" id="PF00651">
    <property type="entry name" value="BTB"/>
    <property type="match status" value="1"/>
</dbReference>
<dbReference type="Gene3D" id="2.130.10.30">
    <property type="entry name" value="Regulator of chromosome condensation 1/beta-lactamase-inhibitor protein II"/>
    <property type="match status" value="1"/>
</dbReference>
<dbReference type="InterPro" id="IPR009091">
    <property type="entry name" value="RCC1/BLIP-II"/>
</dbReference>
<dbReference type="Proteomes" id="UP001150062">
    <property type="component" value="Unassembled WGS sequence"/>
</dbReference>
<dbReference type="SUPFAM" id="SSF50985">
    <property type="entry name" value="RCC1/BLIP-II"/>
    <property type="match status" value="1"/>
</dbReference>